<dbReference type="EnsemblPlants" id="Pp3c11_5050V3.1">
    <property type="protein sequence ID" value="PAC:32957342.CDS.1"/>
    <property type="gene ID" value="Pp3c11_5050"/>
</dbReference>
<evidence type="ECO:0000313" key="3">
    <source>
        <dbReference type="EnsemblPlants" id="PAC:32957342.CDS.1"/>
    </source>
</evidence>
<dbReference type="InParanoid" id="A0A2K1JTK9"/>
<reference evidence="2 4" key="1">
    <citation type="journal article" date="2008" name="Science">
        <title>The Physcomitrella genome reveals evolutionary insights into the conquest of land by plants.</title>
        <authorList>
            <person name="Rensing S."/>
            <person name="Lang D."/>
            <person name="Zimmer A."/>
            <person name="Terry A."/>
            <person name="Salamov A."/>
            <person name="Shapiro H."/>
            <person name="Nishiyama T."/>
            <person name="Perroud P.-F."/>
            <person name="Lindquist E."/>
            <person name="Kamisugi Y."/>
            <person name="Tanahashi T."/>
            <person name="Sakakibara K."/>
            <person name="Fujita T."/>
            <person name="Oishi K."/>
            <person name="Shin-I T."/>
            <person name="Kuroki Y."/>
            <person name="Toyoda A."/>
            <person name="Suzuki Y."/>
            <person name="Hashimoto A."/>
            <person name="Yamaguchi K."/>
            <person name="Sugano A."/>
            <person name="Kohara Y."/>
            <person name="Fujiyama A."/>
            <person name="Anterola A."/>
            <person name="Aoki S."/>
            <person name="Ashton N."/>
            <person name="Barbazuk W.B."/>
            <person name="Barker E."/>
            <person name="Bennetzen J."/>
            <person name="Bezanilla M."/>
            <person name="Blankenship R."/>
            <person name="Cho S.H."/>
            <person name="Dutcher S."/>
            <person name="Estelle M."/>
            <person name="Fawcett J.A."/>
            <person name="Gundlach H."/>
            <person name="Hanada K."/>
            <person name="Heyl A."/>
            <person name="Hicks K.A."/>
            <person name="Hugh J."/>
            <person name="Lohr M."/>
            <person name="Mayer K."/>
            <person name="Melkozernov A."/>
            <person name="Murata T."/>
            <person name="Nelson D."/>
            <person name="Pils B."/>
            <person name="Prigge M."/>
            <person name="Reiss B."/>
            <person name="Renner T."/>
            <person name="Rombauts S."/>
            <person name="Rushton P."/>
            <person name="Sanderfoot A."/>
            <person name="Schween G."/>
            <person name="Shiu S.-H."/>
            <person name="Stueber K."/>
            <person name="Theodoulou F.L."/>
            <person name="Tu H."/>
            <person name="Van de Peer Y."/>
            <person name="Verrier P.J."/>
            <person name="Waters E."/>
            <person name="Wood A."/>
            <person name="Yang L."/>
            <person name="Cove D."/>
            <person name="Cuming A."/>
            <person name="Hasebe M."/>
            <person name="Lucas S."/>
            <person name="Mishler D.B."/>
            <person name="Reski R."/>
            <person name="Grigoriev I."/>
            <person name="Quatrano R.S."/>
            <person name="Boore J.L."/>
        </authorList>
    </citation>
    <scope>NUCLEOTIDE SEQUENCE [LARGE SCALE GENOMIC DNA]</scope>
    <source>
        <strain evidence="3 4">cv. Gransden 2004</strain>
    </source>
</reference>
<organism evidence="2">
    <name type="scientific">Physcomitrium patens</name>
    <name type="common">Spreading-leaved earth moss</name>
    <name type="synonym">Physcomitrella patens</name>
    <dbReference type="NCBI Taxonomy" id="3218"/>
    <lineage>
        <taxon>Eukaryota</taxon>
        <taxon>Viridiplantae</taxon>
        <taxon>Streptophyta</taxon>
        <taxon>Embryophyta</taxon>
        <taxon>Bryophyta</taxon>
        <taxon>Bryophytina</taxon>
        <taxon>Bryopsida</taxon>
        <taxon>Funariidae</taxon>
        <taxon>Funariales</taxon>
        <taxon>Funariaceae</taxon>
        <taxon>Physcomitrium</taxon>
    </lineage>
</organism>
<feature type="region of interest" description="Disordered" evidence="1">
    <location>
        <begin position="7"/>
        <end position="39"/>
    </location>
</feature>
<dbReference type="EMBL" id="ABEU02000011">
    <property type="protein sequence ID" value="PNR44836.1"/>
    <property type="molecule type" value="Genomic_DNA"/>
</dbReference>
<name>A0A2K1JTK9_PHYPA</name>
<evidence type="ECO:0000313" key="2">
    <source>
        <dbReference type="EMBL" id="PNR44836.1"/>
    </source>
</evidence>
<dbReference type="EnsemblPlants" id="Pp3c11_5050V3.2">
    <property type="protein sequence ID" value="PAC:32957343.CDS.1"/>
    <property type="gene ID" value="Pp3c11_5050"/>
</dbReference>
<dbReference type="PANTHER" id="PTHR33264:SF69">
    <property type="entry name" value="WRKY DOMAIN-CONTAINING PROTEIN"/>
    <property type="match status" value="1"/>
</dbReference>
<sequence>MCVCQLEGTISGSSKTPHKISLNSPHKPRGQGMESNYSCGRNGEPYQQGELSGEEWKTNGFYAKRDGVFKCIAGIAADCTAVCCCPLSLLHLLTFACIKLPSIVVIRALRKVKTKLRRKQKCQDANEDDIDPRTPFTPCFSCPESTSDISWAPFSGIR</sequence>
<gene>
    <name evidence="2" type="ORF">PHYPA_014606</name>
</gene>
<keyword evidence="4" id="KW-1185">Reference proteome</keyword>
<dbReference type="PANTHER" id="PTHR33264">
    <property type="entry name" value="EXPRESSED PROTEIN"/>
    <property type="match status" value="1"/>
</dbReference>
<reference evidence="3" key="3">
    <citation type="submission" date="2020-12" db="UniProtKB">
        <authorList>
            <consortium name="EnsemblPlants"/>
        </authorList>
    </citation>
    <scope>IDENTIFICATION</scope>
</reference>
<proteinExistence type="predicted"/>
<dbReference type="PaxDb" id="3218-PP1S232_79V6.1"/>
<evidence type="ECO:0000313" key="4">
    <source>
        <dbReference type="Proteomes" id="UP000006727"/>
    </source>
</evidence>
<reference evidence="2 4" key="2">
    <citation type="journal article" date="2018" name="Plant J.">
        <title>The Physcomitrella patens chromosome-scale assembly reveals moss genome structure and evolution.</title>
        <authorList>
            <person name="Lang D."/>
            <person name="Ullrich K.K."/>
            <person name="Murat F."/>
            <person name="Fuchs J."/>
            <person name="Jenkins J."/>
            <person name="Haas F.B."/>
            <person name="Piednoel M."/>
            <person name="Gundlach H."/>
            <person name="Van Bel M."/>
            <person name="Meyberg R."/>
            <person name="Vives C."/>
            <person name="Morata J."/>
            <person name="Symeonidi A."/>
            <person name="Hiss M."/>
            <person name="Muchero W."/>
            <person name="Kamisugi Y."/>
            <person name="Saleh O."/>
            <person name="Blanc G."/>
            <person name="Decker E.L."/>
            <person name="van Gessel N."/>
            <person name="Grimwood J."/>
            <person name="Hayes R.D."/>
            <person name="Graham S.W."/>
            <person name="Gunter L.E."/>
            <person name="McDaniel S.F."/>
            <person name="Hoernstein S.N.W."/>
            <person name="Larsson A."/>
            <person name="Li F.W."/>
            <person name="Perroud P.F."/>
            <person name="Phillips J."/>
            <person name="Ranjan P."/>
            <person name="Rokshar D.S."/>
            <person name="Rothfels C.J."/>
            <person name="Schneider L."/>
            <person name="Shu S."/>
            <person name="Stevenson D.W."/>
            <person name="Thummler F."/>
            <person name="Tillich M."/>
            <person name="Villarreal Aguilar J.C."/>
            <person name="Widiez T."/>
            <person name="Wong G.K."/>
            <person name="Wymore A."/>
            <person name="Zhang Y."/>
            <person name="Zimmer A.D."/>
            <person name="Quatrano R.S."/>
            <person name="Mayer K.F.X."/>
            <person name="Goodstein D."/>
            <person name="Casacuberta J.M."/>
            <person name="Vandepoele K."/>
            <person name="Reski R."/>
            <person name="Cuming A.C."/>
            <person name="Tuskan G.A."/>
            <person name="Maumus F."/>
            <person name="Salse J."/>
            <person name="Schmutz J."/>
            <person name="Rensing S.A."/>
        </authorList>
    </citation>
    <scope>NUCLEOTIDE SEQUENCE [LARGE SCALE GENOMIC DNA]</scope>
    <source>
        <strain evidence="3 4">cv. Gransden 2004</strain>
    </source>
</reference>
<dbReference type="Proteomes" id="UP000006727">
    <property type="component" value="Chromosome 11"/>
</dbReference>
<protein>
    <submittedName>
        <fullName evidence="2 3">Uncharacterized protein</fullName>
    </submittedName>
</protein>
<evidence type="ECO:0000256" key="1">
    <source>
        <dbReference type="SAM" id="MobiDB-lite"/>
    </source>
</evidence>
<accession>A0A2K1JTK9</accession>
<dbReference type="Gramene" id="Pp3c11_5050V3.1">
    <property type="protein sequence ID" value="PAC:32957342.CDS.1"/>
    <property type="gene ID" value="Pp3c11_5050"/>
</dbReference>
<dbReference type="Gramene" id="Pp3c11_5050V3.2">
    <property type="protein sequence ID" value="PAC:32957343.CDS.1"/>
    <property type="gene ID" value="Pp3c11_5050"/>
</dbReference>
<dbReference type="AlphaFoldDB" id="A0A2K1JTK9"/>